<comment type="caution">
    <text evidence="3">The sequence shown here is derived from an EMBL/GenBank/DDBJ whole genome shotgun (WGS) entry which is preliminary data.</text>
</comment>
<name>A0ABT4VUQ7_9HYPH</name>
<dbReference type="EMBL" id="JAPJZH010000023">
    <property type="protein sequence ID" value="MDA4848446.1"/>
    <property type="molecule type" value="Genomic_DNA"/>
</dbReference>
<dbReference type="InterPro" id="IPR018389">
    <property type="entry name" value="DctP_fam"/>
</dbReference>
<dbReference type="NCBIfam" id="NF037995">
    <property type="entry name" value="TRAP_S1"/>
    <property type="match status" value="1"/>
</dbReference>
<dbReference type="CDD" id="cd13666">
    <property type="entry name" value="PBP2_TRAP_DctP_like_1"/>
    <property type="match status" value="1"/>
</dbReference>
<dbReference type="RefSeq" id="WP_271092313.1">
    <property type="nucleotide sequence ID" value="NZ_JAPJZH010000023.1"/>
</dbReference>
<keyword evidence="1 2" id="KW-0732">Signal</keyword>
<evidence type="ECO:0000256" key="1">
    <source>
        <dbReference type="ARBA" id="ARBA00022729"/>
    </source>
</evidence>
<dbReference type="InterPro" id="IPR038404">
    <property type="entry name" value="TRAP_DctP_sf"/>
</dbReference>
<keyword evidence="4" id="KW-1185">Reference proteome</keyword>
<sequence>MNLFKSGIAALAMASFGFVAQPAQAETFNINVASGSPPVVPWVKLISDVFIPEVNARIGDEHTINWIESYSGTVAKVGGVLEAVESGLIEMGQVYAIFEQDKLILQNITYMTPFGSDDLELVTRMIGELHDEHPALKKAWEDNGQVFIAPIGLDTHYIATNFPVTSIDDLKGRKIGGAGTIANWLNGVGATAVDGNFSVHYNNIQTGVYDGLLNFSSGIFPNKLHEVAPMLTRVDFGAQFVGALTINKDTWDSFPEEVQTAFLEAGEIYRLKVSEALQGFARMAEGKMVEQGAMQSRLPEEERTRWAQALPDLAADWVVRAEAKGLPAQEILDAWIAKQADNGVALVRTWGQ</sequence>
<protein>
    <submittedName>
        <fullName evidence="3">C4-dicarboxylate TRAP transporter substrate-binding protein</fullName>
    </submittedName>
</protein>
<evidence type="ECO:0000313" key="3">
    <source>
        <dbReference type="EMBL" id="MDA4848446.1"/>
    </source>
</evidence>
<dbReference type="Gene3D" id="3.40.190.170">
    <property type="entry name" value="Bacterial extracellular solute-binding protein, family 7"/>
    <property type="match status" value="1"/>
</dbReference>
<gene>
    <name evidence="3" type="ORF">OOZ53_24015</name>
</gene>
<evidence type="ECO:0000313" key="4">
    <source>
        <dbReference type="Proteomes" id="UP001148313"/>
    </source>
</evidence>
<dbReference type="PANTHER" id="PTHR33376:SF15">
    <property type="entry name" value="BLL6794 PROTEIN"/>
    <property type="match status" value="1"/>
</dbReference>
<organism evidence="3 4">
    <name type="scientific">Hoeflea poritis</name>
    <dbReference type="NCBI Taxonomy" id="2993659"/>
    <lineage>
        <taxon>Bacteria</taxon>
        <taxon>Pseudomonadati</taxon>
        <taxon>Pseudomonadota</taxon>
        <taxon>Alphaproteobacteria</taxon>
        <taxon>Hyphomicrobiales</taxon>
        <taxon>Rhizobiaceae</taxon>
        <taxon>Hoeflea</taxon>
    </lineage>
</organism>
<proteinExistence type="predicted"/>
<feature type="signal peptide" evidence="2">
    <location>
        <begin position="1"/>
        <end position="25"/>
    </location>
</feature>
<accession>A0ABT4VUQ7</accession>
<dbReference type="Proteomes" id="UP001148313">
    <property type="component" value="Unassembled WGS sequence"/>
</dbReference>
<feature type="chain" id="PRO_5047530632" evidence="2">
    <location>
        <begin position="26"/>
        <end position="352"/>
    </location>
</feature>
<evidence type="ECO:0000256" key="2">
    <source>
        <dbReference type="SAM" id="SignalP"/>
    </source>
</evidence>
<dbReference type="Pfam" id="PF03480">
    <property type="entry name" value="DctP"/>
    <property type="match status" value="1"/>
</dbReference>
<reference evidence="3" key="1">
    <citation type="submission" date="2022-11" db="EMBL/GenBank/DDBJ databases">
        <title>Hoeflea poritis sp. nov., isolated from scleractinian coral Porites lutea.</title>
        <authorList>
            <person name="Zhang G."/>
            <person name="Wei Q."/>
            <person name="Cai L."/>
        </authorList>
    </citation>
    <scope>NUCLEOTIDE SEQUENCE</scope>
    <source>
        <strain evidence="3">E7-10</strain>
    </source>
</reference>
<dbReference type="PANTHER" id="PTHR33376">
    <property type="match status" value="1"/>
</dbReference>